<feature type="compositionally biased region" description="Basic and acidic residues" evidence="2">
    <location>
        <begin position="545"/>
        <end position="555"/>
    </location>
</feature>
<protein>
    <recommendedName>
        <fullName evidence="4">HP domain-containing protein</fullName>
    </recommendedName>
</protein>
<dbReference type="InterPro" id="IPR029006">
    <property type="entry name" value="ADF-H/Gelsolin-like_dom_sf"/>
</dbReference>
<gene>
    <name evidence="5" type="ORF">PROFUN_00423</name>
</gene>
<dbReference type="AlphaFoldDB" id="A0A2P6N0T9"/>
<organism evidence="5 6">
    <name type="scientific">Planoprotostelium fungivorum</name>
    <dbReference type="NCBI Taxonomy" id="1890364"/>
    <lineage>
        <taxon>Eukaryota</taxon>
        <taxon>Amoebozoa</taxon>
        <taxon>Evosea</taxon>
        <taxon>Variosea</taxon>
        <taxon>Cavosteliida</taxon>
        <taxon>Cavosteliaceae</taxon>
        <taxon>Planoprotostelium</taxon>
    </lineage>
</organism>
<dbReference type="InterPro" id="IPR007122">
    <property type="entry name" value="Villin/Gelsolin"/>
</dbReference>
<keyword evidence="6" id="KW-1185">Reference proteome</keyword>
<dbReference type="InterPro" id="IPR007123">
    <property type="entry name" value="Gelsolin-like_dom"/>
</dbReference>
<evidence type="ECO:0000313" key="6">
    <source>
        <dbReference type="Proteomes" id="UP000241769"/>
    </source>
</evidence>
<dbReference type="PANTHER" id="PTHR11977:SF51">
    <property type="entry name" value="PROTEIN FLIGHTLESS-1 HOMOLOG"/>
    <property type="match status" value="1"/>
</dbReference>
<dbReference type="Gene3D" id="3.40.20.10">
    <property type="entry name" value="Severin"/>
    <property type="match status" value="5"/>
</dbReference>
<evidence type="ECO:0000313" key="5">
    <source>
        <dbReference type="EMBL" id="PRP77562.1"/>
    </source>
</evidence>
<dbReference type="PRINTS" id="PR00597">
    <property type="entry name" value="GELSOLIN"/>
</dbReference>
<feature type="compositionally biased region" description="Basic and acidic residues" evidence="2">
    <location>
        <begin position="330"/>
        <end position="346"/>
    </location>
</feature>
<dbReference type="PANTHER" id="PTHR11977">
    <property type="entry name" value="VILLIN"/>
    <property type="match status" value="1"/>
</dbReference>
<dbReference type="GO" id="GO:0051014">
    <property type="term" value="P:actin filament severing"/>
    <property type="evidence" value="ECO:0007669"/>
    <property type="project" value="TreeGrafter"/>
</dbReference>
<dbReference type="GO" id="GO:0005737">
    <property type="term" value="C:cytoplasm"/>
    <property type="evidence" value="ECO:0007669"/>
    <property type="project" value="TreeGrafter"/>
</dbReference>
<keyword evidence="1" id="KW-0677">Repeat</keyword>
<sequence>MTVFIALIYLLNVSGSAAAVVRYVCGSVLGERDVLLTFCDLSENNSESTESKGNRHRRRNMADVSSPIEIKQPSVKVTPPNTPPKTNQLSPRDAPSSGGRERPGRAASFHQSPTTKSIRISSEGQARPLVKRTSISTATQPKLSSSPDGKEKEGKSEEAQKQSIRRTSISNMPPNNNTQQKTPRTLTRSVSSLKPNNSVQSSHSTGSVTKPNERIMRRSVSTLSNHAPNNDVTKQPSGGQRRQSLTKSNSAVKPALSSDSKRNYTKGLEIPKRKISNGSTTAPPATPTPRASTRNEAALRRSKSELTKGDEKKSTTVPRLDASKVVSPAKSEKKTLRGASETKIDDGAAAPAKEMEKKAIVRRPAPTNRKAPTNIKTLRDNASKLEAKEGEKESGVNQNRKAAYINDTVGGMGLLASVANMKAKEAVFVAADQVKLKAGAEINANTMKLLRVKGKKRVSLRLVEAKYESLNEGDTFILEDKDVLYVWSGKESNRMERTKAADLARRINAKEKGNRAKIIVMDQKEKSDDEPKFWKLLGISSGKNDKGLSDEKSGGSDDTEDQGHPSDTLYKLIGSGQEKTLEKVAGGKLGQELLSNKEVFVLDCGDELFVWSGKSSPNPLRAVAMNLARQLYQDTPRNTWSLLSKEADGAESIRFKQKFWNFKDDLPIVSRGVIKSNIATKKEKVFDVKEMVKDPPALDDAVDEGGDRLKMWIVDGDSKQSEYPIEMRGHFFDKDSLLFKYTYKGNEKLYEGSKDTARFKDLHIIYFWQGHASGHKKKGWSAMLTSDMIKETTGDTSSSIRVPEGKESRHFYNLFDHTLFVHRGHLPDFDKKEGALLYQIRGTPSVDLRIAQVECNKMSFNSNDAFFLLEGDTCYVWLGQYSRYTDAIDLLKEKSKSVRKGERQITTVKEGEEPTSFWEIVGEGEYYRRQNAYTRVFHCHYGTGVFAVDRIPQYAQEDLVERDLMIVDTVDGVFVWRGSKSDKTKERSVFEAAVEYSKLAKRGETQSEVYLVDSHTEPYEFISAFQGWDRSKTKQMTPINELKKVKDILNEYTRTYTLAELSATVKPAGLDSNALETYLSDAEFGKVFGVTKEEFAKQPAWKRLGQRKKHGLF</sequence>
<keyword evidence="3" id="KW-0732">Signal</keyword>
<feature type="compositionally biased region" description="Basic and acidic residues" evidence="2">
    <location>
        <begin position="297"/>
        <end position="314"/>
    </location>
</feature>
<dbReference type="PROSITE" id="PS51089">
    <property type="entry name" value="HP"/>
    <property type="match status" value="1"/>
</dbReference>
<dbReference type="Pfam" id="PF02209">
    <property type="entry name" value="VHP"/>
    <property type="match status" value="1"/>
</dbReference>
<dbReference type="GO" id="GO:0051016">
    <property type="term" value="P:barbed-end actin filament capping"/>
    <property type="evidence" value="ECO:0007669"/>
    <property type="project" value="TreeGrafter"/>
</dbReference>
<reference evidence="5 6" key="1">
    <citation type="journal article" date="2018" name="Genome Biol. Evol.">
        <title>Multiple Roots of Fruiting Body Formation in Amoebozoa.</title>
        <authorList>
            <person name="Hillmann F."/>
            <person name="Forbes G."/>
            <person name="Novohradska S."/>
            <person name="Ferling I."/>
            <person name="Riege K."/>
            <person name="Groth M."/>
            <person name="Westermann M."/>
            <person name="Marz M."/>
            <person name="Spaller T."/>
            <person name="Winckler T."/>
            <person name="Schaap P."/>
            <person name="Glockner G."/>
        </authorList>
    </citation>
    <scope>NUCLEOTIDE SEQUENCE [LARGE SCALE GENOMIC DNA]</scope>
    <source>
        <strain evidence="5 6">Jena</strain>
    </source>
</reference>
<name>A0A2P6N0T9_9EUKA</name>
<dbReference type="Pfam" id="PF00626">
    <property type="entry name" value="Gelsolin"/>
    <property type="match status" value="3"/>
</dbReference>
<dbReference type="Gene3D" id="1.10.950.10">
    <property type="entry name" value="Villin headpiece domain"/>
    <property type="match status" value="1"/>
</dbReference>
<dbReference type="InParanoid" id="A0A2P6N0T9"/>
<dbReference type="OrthoDB" id="6375767at2759"/>
<dbReference type="SMART" id="SM00153">
    <property type="entry name" value="VHP"/>
    <property type="match status" value="1"/>
</dbReference>
<feature type="region of interest" description="Disordered" evidence="2">
    <location>
        <begin position="44"/>
        <end position="395"/>
    </location>
</feature>
<dbReference type="GO" id="GO:0005546">
    <property type="term" value="F:phosphatidylinositol-4,5-bisphosphate binding"/>
    <property type="evidence" value="ECO:0007669"/>
    <property type="project" value="TreeGrafter"/>
</dbReference>
<feature type="compositionally biased region" description="Basic and acidic residues" evidence="2">
    <location>
        <begin position="148"/>
        <end position="160"/>
    </location>
</feature>
<feature type="compositionally biased region" description="Low complexity" evidence="2">
    <location>
        <begin position="75"/>
        <end position="87"/>
    </location>
</feature>
<evidence type="ECO:0000259" key="4">
    <source>
        <dbReference type="PROSITE" id="PS51089"/>
    </source>
</evidence>
<feature type="region of interest" description="Disordered" evidence="2">
    <location>
        <begin position="545"/>
        <end position="569"/>
    </location>
</feature>
<accession>A0A2P6N0T9</accession>
<evidence type="ECO:0000256" key="1">
    <source>
        <dbReference type="ARBA" id="ARBA00022737"/>
    </source>
</evidence>
<dbReference type="SUPFAM" id="SSF55753">
    <property type="entry name" value="Actin depolymerizing proteins"/>
    <property type="match status" value="5"/>
</dbReference>
<dbReference type="FunCoup" id="A0A2P6N0T9">
    <property type="interactions" value="21"/>
</dbReference>
<evidence type="ECO:0000256" key="3">
    <source>
        <dbReference type="SAM" id="SignalP"/>
    </source>
</evidence>
<feature type="compositionally biased region" description="Low complexity" evidence="2">
    <location>
        <begin position="279"/>
        <end position="294"/>
    </location>
</feature>
<dbReference type="Proteomes" id="UP000241769">
    <property type="component" value="Unassembled WGS sequence"/>
</dbReference>
<dbReference type="CDD" id="cd11289">
    <property type="entry name" value="gelsolin_S2_like"/>
    <property type="match status" value="1"/>
</dbReference>
<proteinExistence type="predicted"/>
<dbReference type="InterPro" id="IPR036886">
    <property type="entry name" value="Villin_headpiece_dom_sf"/>
</dbReference>
<dbReference type="EMBL" id="MDYQ01000257">
    <property type="protein sequence ID" value="PRP77562.1"/>
    <property type="molecule type" value="Genomic_DNA"/>
</dbReference>
<feature type="signal peptide" evidence="3">
    <location>
        <begin position="1"/>
        <end position="18"/>
    </location>
</feature>
<feature type="compositionally biased region" description="Basic and acidic residues" evidence="2">
    <location>
        <begin position="377"/>
        <end position="394"/>
    </location>
</feature>
<dbReference type="SMART" id="SM00262">
    <property type="entry name" value="GEL"/>
    <property type="match status" value="5"/>
</dbReference>
<feature type="compositionally biased region" description="Polar residues" evidence="2">
    <location>
        <begin position="133"/>
        <end position="147"/>
    </location>
</feature>
<dbReference type="SUPFAM" id="SSF47050">
    <property type="entry name" value="VHP, Villin headpiece domain"/>
    <property type="match status" value="1"/>
</dbReference>
<dbReference type="GO" id="GO:0015629">
    <property type="term" value="C:actin cytoskeleton"/>
    <property type="evidence" value="ECO:0007669"/>
    <property type="project" value="TreeGrafter"/>
</dbReference>
<dbReference type="STRING" id="1890364.A0A2P6N0T9"/>
<dbReference type="GO" id="GO:0051015">
    <property type="term" value="F:actin filament binding"/>
    <property type="evidence" value="ECO:0007669"/>
    <property type="project" value="InterPro"/>
</dbReference>
<dbReference type="GO" id="GO:0008154">
    <property type="term" value="P:actin polymerization or depolymerization"/>
    <property type="evidence" value="ECO:0007669"/>
    <property type="project" value="TreeGrafter"/>
</dbReference>
<feature type="chain" id="PRO_5015116476" description="HP domain-containing protein" evidence="3">
    <location>
        <begin position="19"/>
        <end position="1113"/>
    </location>
</feature>
<comment type="caution">
    <text evidence="5">The sequence shown here is derived from an EMBL/GenBank/DDBJ whole genome shotgun (WGS) entry which is preliminary data.</text>
</comment>
<evidence type="ECO:0000256" key="2">
    <source>
        <dbReference type="SAM" id="MobiDB-lite"/>
    </source>
</evidence>
<feature type="domain" description="HP" evidence="4">
    <location>
        <begin position="1050"/>
        <end position="1113"/>
    </location>
</feature>
<feature type="compositionally biased region" description="Polar residues" evidence="2">
    <location>
        <begin position="109"/>
        <end position="124"/>
    </location>
</feature>
<feature type="compositionally biased region" description="Polar residues" evidence="2">
    <location>
        <begin position="219"/>
        <end position="251"/>
    </location>
</feature>
<dbReference type="InterPro" id="IPR003128">
    <property type="entry name" value="Villin_headpiece"/>
</dbReference>
<feature type="compositionally biased region" description="Polar residues" evidence="2">
    <location>
        <begin position="161"/>
        <end position="210"/>
    </location>
</feature>